<evidence type="ECO:0000256" key="1">
    <source>
        <dbReference type="ARBA" id="ARBA00001954"/>
    </source>
</evidence>
<dbReference type="GO" id="GO:0005506">
    <property type="term" value="F:iron ion binding"/>
    <property type="evidence" value="ECO:0007669"/>
    <property type="project" value="UniProtKB-ARBA"/>
</dbReference>
<comment type="caution">
    <text evidence="2">The sequence shown here is derived from an EMBL/GenBank/DDBJ whole genome shotgun (WGS) entry which is preliminary data.</text>
</comment>
<dbReference type="InterPro" id="IPR008775">
    <property type="entry name" value="Phytyl_CoA_dOase-like"/>
</dbReference>
<reference evidence="2" key="1">
    <citation type="submission" date="2020-09" db="EMBL/GenBank/DDBJ databases">
        <title>Pelagicoccus enzymogenes sp. nov. with an EPS production, isolated from marine sediment.</title>
        <authorList>
            <person name="Feng X."/>
        </authorList>
    </citation>
    <scope>NUCLEOTIDE SEQUENCE</scope>
    <source>
        <strain evidence="2">NFK12</strain>
    </source>
</reference>
<keyword evidence="3" id="KW-1185">Reference proteome</keyword>
<dbReference type="PANTHER" id="PTHR20883:SF48">
    <property type="entry name" value="ECTOINE DIOXYGENASE"/>
    <property type="match status" value="1"/>
</dbReference>
<evidence type="ECO:0000313" key="2">
    <source>
        <dbReference type="EMBL" id="MBD5780860.1"/>
    </source>
</evidence>
<organism evidence="2 3">
    <name type="scientific">Pelagicoccus enzymogenes</name>
    <dbReference type="NCBI Taxonomy" id="2773457"/>
    <lineage>
        <taxon>Bacteria</taxon>
        <taxon>Pseudomonadati</taxon>
        <taxon>Verrucomicrobiota</taxon>
        <taxon>Opitutia</taxon>
        <taxon>Puniceicoccales</taxon>
        <taxon>Pelagicoccaceae</taxon>
        <taxon>Pelagicoccus</taxon>
    </lineage>
</organism>
<keyword evidence="2" id="KW-0560">Oxidoreductase</keyword>
<evidence type="ECO:0000313" key="3">
    <source>
        <dbReference type="Proteomes" id="UP000622317"/>
    </source>
</evidence>
<name>A0A927FBV3_9BACT</name>
<sequence>MPTQTLDLDSHYALTDEQIARFRRDGYIKLKHVLSPEVLAHYETEISHMVEKLRQEHRAMEQRDIYSKAFLQISNIWTQNEAVKEFVMSKRLGRIATELMGTNGVRMYHDQALYKEPSGGYTPWHVDQFYWPLSNENTVTAWIPLVPVPMECGPLEFSIGSQKIKFGRDFAISEESEKRIDQHLKVSDFPVDSSPYDLGEVSFHYGFTFHRAGPNTSKKMRKIMTIIYMDKDMKLQKPLNPNQQNDWDNWMPGAQIGQTIDSPLNPVIYQEDH</sequence>
<accession>A0A927FBV3</accession>
<protein>
    <submittedName>
        <fullName evidence="2">Phytanoyl-CoA dioxygenase family protein</fullName>
    </submittedName>
</protein>
<dbReference type="EMBL" id="JACYFG010000038">
    <property type="protein sequence ID" value="MBD5780860.1"/>
    <property type="molecule type" value="Genomic_DNA"/>
</dbReference>
<keyword evidence="2" id="KW-0223">Dioxygenase</keyword>
<dbReference type="SUPFAM" id="SSF51197">
    <property type="entry name" value="Clavaminate synthase-like"/>
    <property type="match status" value="1"/>
</dbReference>
<dbReference type="RefSeq" id="WP_191617968.1">
    <property type="nucleotide sequence ID" value="NZ_JACYFG010000038.1"/>
</dbReference>
<proteinExistence type="predicted"/>
<dbReference type="Pfam" id="PF05721">
    <property type="entry name" value="PhyH"/>
    <property type="match status" value="1"/>
</dbReference>
<dbReference type="GO" id="GO:0016706">
    <property type="term" value="F:2-oxoglutarate-dependent dioxygenase activity"/>
    <property type="evidence" value="ECO:0007669"/>
    <property type="project" value="UniProtKB-ARBA"/>
</dbReference>
<comment type="cofactor">
    <cofactor evidence="1">
        <name>Fe(2+)</name>
        <dbReference type="ChEBI" id="CHEBI:29033"/>
    </cofactor>
</comment>
<dbReference type="AlphaFoldDB" id="A0A927FBV3"/>
<dbReference type="PANTHER" id="PTHR20883">
    <property type="entry name" value="PHYTANOYL-COA DIOXYGENASE DOMAIN CONTAINING 1"/>
    <property type="match status" value="1"/>
</dbReference>
<gene>
    <name evidence="2" type="ORF">IEN85_15280</name>
</gene>
<dbReference type="Proteomes" id="UP000622317">
    <property type="component" value="Unassembled WGS sequence"/>
</dbReference>
<dbReference type="Gene3D" id="2.60.120.620">
    <property type="entry name" value="q2cbj1_9rhob like domain"/>
    <property type="match status" value="1"/>
</dbReference>